<evidence type="ECO:0000256" key="7">
    <source>
        <dbReference type="ARBA" id="ARBA00022691"/>
    </source>
</evidence>
<evidence type="ECO:0000256" key="2">
    <source>
        <dbReference type="ARBA" id="ARBA00011245"/>
    </source>
</evidence>
<reference evidence="17 18" key="1">
    <citation type="submission" date="2018-06" db="EMBL/GenBank/DDBJ databases">
        <title>Genomic insight into two independent archaeal endosymbiosis events.</title>
        <authorList>
            <person name="Lind A.E."/>
            <person name="Lewis W.H."/>
            <person name="Spang A."/>
            <person name="Guy L."/>
            <person name="Embley M.T."/>
            <person name="Ettema T.J.G."/>
        </authorList>
    </citation>
    <scope>NUCLEOTIDE SEQUENCE [LARGE SCALE GENOMIC DNA]</scope>
    <source>
        <strain evidence="17">NOE</strain>
    </source>
</reference>
<keyword evidence="6 17" id="KW-0808">Transferase</keyword>
<dbReference type="GO" id="GO:0160101">
    <property type="term" value="F:tRNA (guanine(10)-N2)-dimethyltransferase activity"/>
    <property type="evidence" value="ECO:0007669"/>
    <property type="project" value="UniProtKB-EC"/>
</dbReference>
<evidence type="ECO:0000256" key="3">
    <source>
        <dbReference type="ARBA" id="ARBA00022490"/>
    </source>
</evidence>
<dbReference type="Gene3D" id="3.30.2130.30">
    <property type="match status" value="1"/>
</dbReference>
<dbReference type="CDD" id="cd02440">
    <property type="entry name" value="AdoMet_MTases"/>
    <property type="match status" value="1"/>
</dbReference>
<evidence type="ECO:0000259" key="16">
    <source>
        <dbReference type="Pfam" id="PF02926"/>
    </source>
</evidence>
<sequence>MELLLIQSQEHETLPLAELKAVLATEEIECEIETITFGLVLLKSLNKEDFYKNYKILAIRLAYNHEIHELISRTDINNSEENDDIVDISNLENEFKSIDWNSYISKDFVVRIKRYEKVDIDTSAIERRLGHLVLTSSEHNETKSFKVNLTNPESFIRVVASKKEVLAGIEKYKINKKHFQELKPHKRPFFYPGSMSPKLARCMVNLSHVKEGQLLLDPFCGTGGILIEGAMIRAKLVGSDINWKMKNGTLINLNHCSNLDYFEITDKDYEAHHIDVRELKLYEKVDAVVTDPPYGISTSTGGYQSKEIFHQFLESIGYNMKENAYLCIAHPHYLNFDSMLDDLDFELLERHSIKMHKSLTRIISVIRKK</sequence>
<dbReference type="SUPFAM" id="SSF143437">
    <property type="entry name" value="THUMP domain-like"/>
    <property type="match status" value="1"/>
</dbReference>
<evidence type="ECO:0000256" key="1">
    <source>
        <dbReference type="ARBA" id="ARBA00004496"/>
    </source>
</evidence>
<dbReference type="EMBL" id="NIZT01000011">
    <property type="protein sequence ID" value="RBQ24064.1"/>
    <property type="molecule type" value="Genomic_DNA"/>
</dbReference>
<comment type="caution">
    <text evidence="17">The sequence shown here is derived from an EMBL/GenBank/DDBJ whole genome shotgun (WGS) entry which is preliminary data.</text>
</comment>
<dbReference type="CDD" id="cd11715">
    <property type="entry name" value="THUMP_AdoMetMT"/>
    <property type="match status" value="1"/>
</dbReference>
<protein>
    <recommendedName>
        <fullName evidence="13">tRNA (guanine(10)-N(2))-dimethyltransferase</fullName>
        <ecNumber evidence="13">2.1.1.213</ecNumber>
    </recommendedName>
    <alternativeName>
        <fullName evidence="14">tRNA:G10 dimethyltransferase</fullName>
    </alternativeName>
</protein>
<feature type="domain" description="THUMP" evidence="16">
    <location>
        <begin position="88"/>
        <end position="165"/>
    </location>
</feature>
<feature type="domain" description="Ribosomal RNA large subunit methyltransferase K/L-like methyltransferase" evidence="15">
    <location>
        <begin position="184"/>
        <end position="360"/>
    </location>
</feature>
<dbReference type="GO" id="GO:0000049">
    <property type="term" value="F:tRNA binding"/>
    <property type="evidence" value="ECO:0007669"/>
    <property type="project" value="UniProtKB-KW"/>
</dbReference>
<dbReference type="InterPro" id="IPR004114">
    <property type="entry name" value="THUMP_dom"/>
</dbReference>
<keyword evidence="9" id="KW-0694">RNA-binding</keyword>
<proteinExistence type="inferred from homology"/>
<evidence type="ECO:0000256" key="5">
    <source>
        <dbReference type="ARBA" id="ARBA00022603"/>
    </source>
</evidence>
<dbReference type="Pfam" id="PF02926">
    <property type="entry name" value="THUMP"/>
    <property type="match status" value="1"/>
</dbReference>
<gene>
    <name evidence="17" type="ORF">ALNOE001_05220</name>
</gene>
<dbReference type="AlphaFoldDB" id="A0A366MEQ8"/>
<comment type="function">
    <text evidence="11">Catalyzes the adenosylmethionine-dependent methylation of the exocyclic amino group (N(2)) of guanosine at position 10 of various tRNAs. Acts via a two-step process that leads to the formation of either N(2)-monomethyl (m(2)G) or N(2)-dimethylguanosine (m(2)(2)G).</text>
</comment>
<dbReference type="InterPro" id="IPR029063">
    <property type="entry name" value="SAM-dependent_MTases_sf"/>
</dbReference>
<evidence type="ECO:0000313" key="17">
    <source>
        <dbReference type="EMBL" id="RBQ24064.1"/>
    </source>
</evidence>
<evidence type="ECO:0000256" key="14">
    <source>
        <dbReference type="ARBA" id="ARBA00082665"/>
    </source>
</evidence>
<evidence type="ECO:0000256" key="10">
    <source>
        <dbReference type="ARBA" id="ARBA00051883"/>
    </source>
</evidence>
<keyword evidence="7" id="KW-0949">S-adenosyl-L-methionine</keyword>
<keyword evidence="5 17" id="KW-0489">Methyltransferase</keyword>
<dbReference type="PIRSF" id="PIRSF017259">
    <property type="entry name" value="tRNA_mtfrase_TRM11"/>
    <property type="match status" value="1"/>
</dbReference>
<dbReference type="GO" id="GO:0005737">
    <property type="term" value="C:cytoplasm"/>
    <property type="evidence" value="ECO:0007669"/>
    <property type="project" value="UniProtKB-SubCell"/>
</dbReference>
<evidence type="ECO:0000256" key="4">
    <source>
        <dbReference type="ARBA" id="ARBA00022555"/>
    </source>
</evidence>
<comment type="catalytic activity">
    <reaction evidence="10">
        <text>guanosine(10) in tRNA + 2 S-adenosyl-L-methionine = N(2)-dimethylguanosine(10) in tRNA + 2 S-adenosyl-L-homocysteine + 2 H(+)</text>
        <dbReference type="Rhea" id="RHEA:43124"/>
        <dbReference type="Rhea" id="RHEA-COMP:10355"/>
        <dbReference type="Rhea" id="RHEA-COMP:10358"/>
        <dbReference type="ChEBI" id="CHEBI:15378"/>
        <dbReference type="ChEBI" id="CHEBI:57856"/>
        <dbReference type="ChEBI" id="CHEBI:59789"/>
        <dbReference type="ChEBI" id="CHEBI:74269"/>
        <dbReference type="ChEBI" id="CHEBI:74513"/>
        <dbReference type="EC" id="2.1.1.213"/>
    </reaction>
</comment>
<organism evidence="17 18">
    <name type="scientific">Candidatus Methanobinarius endosymbioticus</name>
    <dbReference type="NCBI Taxonomy" id="2006182"/>
    <lineage>
        <taxon>Archaea</taxon>
        <taxon>Methanobacteriati</taxon>
        <taxon>Methanobacteriota</taxon>
        <taxon>Methanomada group</taxon>
        <taxon>Methanobacteria</taxon>
        <taxon>Methanobacteriales</taxon>
        <taxon>Methanobacteriaceae</taxon>
        <taxon>Candidatus Methanobinarius</taxon>
    </lineage>
</organism>
<dbReference type="InterPro" id="IPR002052">
    <property type="entry name" value="DNA_methylase_N6_adenine_CS"/>
</dbReference>
<dbReference type="InterPro" id="IPR053943">
    <property type="entry name" value="RlmKL-like_Mtase_CS"/>
</dbReference>
<dbReference type="EC" id="2.1.1.213" evidence="13"/>
<name>A0A366MEQ8_9EURY</name>
<dbReference type="PROSITE" id="PS00092">
    <property type="entry name" value="N6_MTASE"/>
    <property type="match status" value="1"/>
</dbReference>
<comment type="subcellular location">
    <subcellularLocation>
        <location evidence="1">Cytoplasm</location>
    </subcellularLocation>
</comment>
<evidence type="ECO:0000256" key="13">
    <source>
        <dbReference type="ARBA" id="ARBA00066936"/>
    </source>
</evidence>
<keyword evidence="3" id="KW-0963">Cytoplasm</keyword>
<evidence type="ECO:0000256" key="12">
    <source>
        <dbReference type="ARBA" id="ARBA00061338"/>
    </source>
</evidence>
<dbReference type="Pfam" id="PF01170">
    <property type="entry name" value="UPF0020"/>
    <property type="match status" value="1"/>
</dbReference>
<keyword evidence="4" id="KW-0820">tRNA-binding</keyword>
<dbReference type="Proteomes" id="UP000253099">
    <property type="component" value="Unassembled WGS sequence"/>
</dbReference>
<dbReference type="FunFam" id="3.40.50.150:FF:000251">
    <property type="entry name" value="Putative RNA methylase"/>
    <property type="match status" value="1"/>
</dbReference>
<evidence type="ECO:0000313" key="18">
    <source>
        <dbReference type="Proteomes" id="UP000253099"/>
    </source>
</evidence>
<comment type="subunit">
    <text evidence="2">Monomer.</text>
</comment>
<evidence type="ECO:0000256" key="11">
    <source>
        <dbReference type="ARBA" id="ARBA00054380"/>
    </source>
</evidence>
<keyword evidence="8" id="KW-0819">tRNA processing</keyword>
<dbReference type="GO" id="GO:0030488">
    <property type="term" value="P:tRNA methylation"/>
    <property type="evidence" value="ECO:0007669"/>
    <property type="project" value="TreeGrafter"/>
</dbReference>
<evidence type="ECO:0000256" key="6">
    <source>
        <dbReference type="ARBA" id="ARBA00022679"/>
    </source>
</evidence>
<evidence type="ECO:0000256" key="9">
    <source>
        <dbReference type="ARBA" id="ARBA00022884"/>
    </source>
</evidence>
<dbReference type="PANTHER" id="PTHR14911:SF21">
    <property type="entry name" value="N2-METHYLGUANOSINE TRNA METHYLTRANSFERASE"/>
    <property type="match status" value="1"/>
</dbReference>
<dbReference type="PROSITE" id="PS01261">
    <property type="entry name" value="UPF0020"/>
    <property type="match status" value="1"/>
</dbReference>
<evidence type="ECO:0000259" key="15">
    <source>
        <dbReference type="Pfam" id="PF01170"/>
    </source>
</evidence>
<dbReference type="PANTHER" id="PTHR14911">
    <property type="entry name" value="THUMP DOMAIN-CONTAINING"/>
    <property type="match status" value="1"/>
</dbReference>
<keyword evidence="18" id="KW-1185">Reference proteome</keyword>
<evidence type="ECO:0000256" key="8">
    <source>
        <dbReference type="ARBA" id="ARBA00022694"/>
    </source>
</evidence>
<accession>A0A366MEQ8</accession>
<dbReference type="Gene3D" id="3.40.50.150">
    <property type="entry name" value="Vaccinia Virus protein VP39"/>
    <property type="match status" value="1"/>
</dbReference>
<comment type="similarity">
    <text evidence="12">Belongs to the methyltransferase superfamily. Trm-G10 family.</text>
</comment>
<dbReference type="InterPro" id="IPR000241">
    <property type="entry name" value="RlmKL-like_Mtase"/>
</dbReference>
<dbReference type="SUPFAM" id="SSF53335">
    <property type="entry name" value="S-adenosyl-L-methionine-dependent methyltransferases"/>
    <property type="match status" value="1"/>
</dbReference>